<organism evidence="3 4">
    <name type="scientific">Alkalihalophilus lindianensis</name>
    <dbReference type="NCBI Taxonomy" id="1630542"/>
    <lineage>
        <taxon>Bacteria</taxon>
        <taxon>Bacillati</taxon>
        <taxon>Bacillota</taxon>
        <taxon>Bacilli</taxon>
        <taxon>Bacillales</taxon>
        <taxon>Bacillaceae</taxon>
        <taxon>Alkalihalophilus</taxon>
    </lineage>
</organism>
<evidence type="ECO:0000313" key="2">
    <source>
        <dbReference type="EMBL" id="MDV2683775.1"/>
    </source>
</evidence>
<accession>A0ABU3X7G4</accession>
<evidence type="ECO:0000313" key="4">
    <source>
        <dbReference type="Proteomes" id="UP001287282"/>
    </source>
</evidence>
<gene>
    <name evidence="2" type="ORF">RYX56_05220</name>
    <name evidence="3" type="ORF">RYX56_05560</name>
</gene>
<comment type="caution">
    <text evidence="3">The sequence shown here is derived from an EMBL/GenBank/DDBJ whole genome shotgun (WGS) entry which is preliminary data.</text>
</comment>
<dbReference type="Proteomes" id="UP001287282">
    <property type="component" value="Unassembled WGS sequence"/>
</dbReference>
<proteinExistence type="predicted"/>
<evidence type="ECO:0000256" key="1">
    <source>
        <dbReference type="SAM" id="Coils"/>
    </source>
</evidence>
<dbReference type="RefSeq" id="WP_317121070.1">
    <property type="nucleotide sequence ID" value="NZ_JAWJBA010000001.1"/>
</dbReference>
<keyword evidence="4" id="KW-1185">Reference proteome</keyword>
<name>A0ABU3X7G4_9BACI</name>
<evidence type="ECO:0000313" key="3">
    <source>
        <dbReference type="EMBL" id="MDV2683841.1"/>
    </source>
</evidence>
<feature type="coiled-coil region" evidence="1">
    <location>
        <begin position="12"/>
        <end position="39"/>
    </location>
</feature>
<keyword evidence="1" id="KW-0175">Coiled coil</keyword>
<reference evidence="3 4" key="1">
    <citation type="submission" date="2023-10" db="EMBL/GenBank/DDBJ databases">
        <title>Screening of Alkalihalobacillus lindianensis BZ-TG-R113 and Its Alleviation of Salt Stress on Rapeseed Growth.</title>
        <authorList>
            <person name="Zhao B."/>
            <person name="Guo T."/>
        </authorList>
    </citation>
    <scope>NUCLEOTIDE SEQUENCE [LARGE SCALE GENOMIC DNA]</scope>
    <source>
        <strain evidence="3 4">BZ-TG-R113</strain>
    </source>
</reference>
<dbReference type="EMBL" id="JAWJBA010000001">
    <property type="protein sequence ID" value="MDV2683775.1"/>
    <property type="molecule type" value="Genomic_DNA"/>
</dbReference>
<protein>
    <submittedName>
        <fullName evidence="3">Uncharacterized protein</fullName>
    </submittedName>
</protein>
<sequence length="106" mass="12200">MKQTVKFNLEQQSQVIEALESYQMELKEAEVKRVDLIIAHLVGGSDQYDSEEMIYIVRALNAFSKVLEGCREPLAATKYEILASRVDRKREQFQLANHPLKKMSLA</sequence>
<dbReference type="EMBL" id="JAWJBA010000001">
    <property type="protein sequence ID" value="MDV2683841.1"/>
    <property type="molecule type" value="Genomic_DNA"/>
</dbReference>